<keyword evidence="3" id="KW-0472">Membrane</keyword>
<dbReference type="InterPro" id="IPR050952">
    <property type="entry name" value="TRIM-NHL_E3_ligases"/>
</dbReference>
<keyword evidence="4" id="KW-0732">Signal</keyword>
<gene>
    <name evidence="5" type="ORF">H7C19_23085</name>
</gene>
<feature type="chain" id="PRO_5031390524" evidence="4">
    <location>
        <begin position="28"/>
        <end position="490"/>
    </location>
</feature>
<dbReference type="InterPro" id="IPR011990">
    <property type="entry name" value="TPR-like_helical_dom_sf"/>
</dbReference>
<dbReference type="Gene3D" id="2.120.10.30">
    <property type="entry name" value="TolB, C-terminal domain"/>
    <property type="match status" value="1"/>
</dbReference>
<dbReference type="PROSITE" id="PS51125">
    <property type="entry name" value="NHL"/>
    <property type="match status" value="1"/>
</dbReference>
<proteinExistence type="predicted"/>
<keyword evidence="6" id="KW-1185">Reference proteome</keyword>
<evidence type="ECO:0000313" key="5">
    <source>
        <dbReference type="EMBL" id="MBB6673568.1"/>
    </source>
</evidence>
<dbReference type="EMBL" id="JACJVP010000040">
    <property type="protein sequence ID" value="MBB6673568.1"/>
    <property type="molecule type" value="Genomic_DNA"/>
</dbReference>
<evidence type="ECO:0000256" key="3">
    <source>
        <dbReference type="SAM" id="Phobius"/>
    </source>
</evidence>
<accession>A0A7X0VHK4</accession>
<sequence length="490" mass="55297">MVSIKRAFLLAAIAALFLSASVPSASAKAPYEAYTYDYYSDSVPLPAPYLPDRAVTGSSLGVGEFNQPNDMFVTEDESVYILDSGNARIVSLDKDWNVLRVIQKFDNHGKEDGFAGPTGIFVSDRKEIYVADTDHNRVVMLSNEGKLLRIFEKPQSDILPKDFKFAPLKIAVDQAGRMFVISRGEFEGIMQFDEKGAFMGFVGTIKVSPNLADRLWRMLSTKAQKEQMQLFIPTEFSSVDMDKKGFVYATTIDINSDDTIKRLNPSGQDVIKRFGYYPNKGDIRYRRFGNNSGPSKLVDIKVLDGGLYMALDSNRARLFGYNDEGELLYAFGGRGTQLGVFNTPVAVERIGERLAVLDRGKNNIVVFHPTRFGSLVNQATKYHYDGDDTEAVKLWKEVLQLNTNYDIAYLGIGKSLLMEKKNKEAMAYFKLGMQRKDYSVAFKRHRREVMKEHFGTFMTVLVVLIAGFVTFRVARQVIRRRTGNREARLS</sequence>
<keyword evidence="3" id="KW-1133">Transmembrane helix</keyword>
<reference evidence="5 6" key="1">
    <citation type="submission" date="2020-08" db="EMBL/GenBank/DDBJ databases">
        <title>Cohnella phylogeny.</title>
        <authorList>
            <person name="Dunlap C."/>
        </authorList>
    </citation>
    <scope>NUCLEOTIDE SEQUENCE [LARGE SCALE GENOMIC DNA]</scope>
    <source>
        <strain evidence="5 6">DSM 28246</strain>
    </source>
</reference>
<dbReference type="SUPFAM" id="SSF101898">
    <property type="entry name" value="NHL repeat"/>
    <property type="match status" value="1"/>
</dbReference>
<dbReference type="InterPro" id="IPR001258">
    <property type="entry name" value="NHL_repeat"/>
</dbReference>
<evidence type="ECO:0000313" key="6">
    <source>
        <dbReference type="Proteomes" id="UP000547209"/>
    </source>
</evidence>
<dbReference type="Proteomes" id="UP000547209">
    <property type="component" value="Unassembled WGS sequence"/>
</dbReference>
<dbReference type="PANTHER" id="PTHR24104:SF25">
    <property type="entry name" value="PROTEIN LIN-41"/>
    <property type="match status" value="1"/>
</dbReference>
<feature type="transmembrane region" description="Helical" evidence="3">
    <location>
        <begin position="454"/>
        <end position="474"/>
    </location>
</feature>
<name>A0A7X0VHK4_9BACL</name>
<organism evidence="5 6">
    <name type="scientific">Cohnella nanjingensis</name>
    <dbReference type="NCBI Taxonomy" id="1387779"/>
    <lineage>
        <taxon>Bacteria</taxon>
        <taxon>Bacillati</taxon>
        <taxon>Bacillota</taxon>
        <taxon>Bacilli</taxon>
        <taxon>Bacillales</taxon>
        <taxon>Paenibacillaceae</taxon>
        <taxon>Cohnella</taxon>
    </lineage>
</organism>
<evidence type="ECO:0000256" key="4">
    <source>
        <dbReference type="SAM" id="SignalP"/>
    </source>
</evidence>
<keyword evidence="3" id="KW-0812">Transmembrane</keyword>
<dbReference type="RefSeq" id="WP_185671433.1">
    <property type="nucleotide sequence ID" value="NZ_JACJVP010000040.1"/>
</dbReference>
<dbReference type="AlphaFoldDB" id="A0A7X0VHK4"/>
<feature type="repeat" description="NHL" evidence="2">
    <location>
        <begin position="102"/>
        <end position="144"/>
    </location>
</feature>
<dbReference type="GO" id="GO:0008270">
    <property type="term" value="F:zinc ion binding"/>
    <property type="evidence" value="ECO:0007669"/>
    <property type="project" value="UniProtKB-KW"/>
</dbReference>
<evidence type="ECO:0000256" key="1">
    <source>
        <dbReference type="ARBA" id="ARBA00022737"/>
    </source>
</evidence>
<dbReference type="CDD" id="cd05819">
    <property type="entry name" value="NHL"/>
    <property type="match status" value="1"/>
</dbReference>
<dbReference type="Gene3D" id="1.25.40.10">
    <property type="entry name" value="Tetratricopeptide repeat domain"/>
    <property type="match status" value="1"/>
</dbReference>
<feature type="signal peptide" evidence="4">
    <location>
        <begin position="1"/>
        <end position="27"/>
    </location>
</feature>
<dbReference type="InterPro" id="IPR011042">
    <property type="entry name" value="6-blade_b-propeller_TolB-like"/>
</dbReference>
<dbReference type="SUPFAM" id="SSF48452">
    <property type="entry name" value="TPR-like"/>
    <property type="match status" value="1"/>
</dbReference>
<protein>
    <submittedName>
        <fullName evidence="5">NHL repeat-containing protein</fullName>
    </submittedName>
</protein>
<evidence type="ECO:0000256" key="2">
    <source>
        <dbReference type="PROSITE-ProRule" id="PRU00504"/>
    </source>
</evidence>
<keyword evidence="1" id="KW-0677">Repeat</keyword>
<comment type="caution">
    <text evidence="5">The sequence shown here is derived from an EMBL/GenBank/DDBJ whole genome shotgun (WGS) entry which is preliminary data.</text>
</comment>
<dbReference type="PANTHER" id="PTHR24104">
    <property type="entry name" value="E3 UBIQUITIN-PROTEIN LIGASE NHLRC1-RELATED"/>
    <property type="match status" value="1"/>
</dbReference>